<gene>
    <name evidence="2" type="ORF">PLEPLA_LOCUS48120</name>
</gene>
<evidence type="ECO:0000313" key="2">
    <source>
        <dbReference type="EMBL" id="CAB1460269.1"/>
    </source>
</evidence>
<feature type="compositionally biased region" description="Basic and acidic residues" evidence="1">
    <location>
        <begin position="121"/>
        <end position="140"/>
    </location>
</feature>
<dbReference type="AlphaFoldDB" id="A0A9N7W202"/>
<name>A0A9N7W202_PLEPL</name>
<evidence type="ECO:0000313" key="3">
    <source>
        <dbReference type="Proteomes" id="UP001153269"/>
    </source>
</evidence>
<sequence length="211" mass="23999">MERERKRGEGEREASAGRRERRKESEDWKEGNSSNLLTHVPGGRGAIRGQSMSLSSCREWCWRDGEGPRRCFEGQRGRCPALCHLQGGMHLFQTIFWTFCPGEGSLSPDNPFKAPESESVPGEKREEVEDERQRARGGERGETKRASAGCCYLCQIAVSLCRASCVVFADRSVPSFLLFSRLLLYRARHRREGEERKKMTCFLSPLRRVPG</sequence>
<comment type="caution">
    <text evidence="2">The sequence shown here is derived from an EMBL/GenBank/DDBJ whole genome shotgun (WGS) entry which is preliminary data.</text>
</comment>
<accession>A0A9N7W202</accession>
<dbReference type="EMBL" id="CADEAL010004469">
    <property type="protein sequence ID" value="CAB1460269.1"/>
    <property type="molecule type" value="Genomic_DNA"/>
</dbReference>
<protein>
    <submittedName>
        <fullName evidence="2">Uncharacterized protein</fullName>
    </submittedName>
</protein>
<feature type="region of interest" description="Disordered" evidence="1">
    <location>
        <begin position="1"/>
        <end position="47"/>
    </location>
</feature>
<organism evidence="2 3">
    <name type="scientific">Pleuronectes platessa</name>
    <name type="common">European plaice</name>
    <dbReference type="NCBI Taxonomy" id="8262"/>
    <lineage>
        <taxon>Eukaryota</taxon>
        <taxon>Metazoa</taxon>
        <taxon>Chordata</taxon>
        <taxon>Craniata</taxon>
        <taxon>Vertebrata</taxon>
        <taxon>Euteleostomi</taxon>
        <taxon>Actinopterygii</taxon>
        <taxon>Neopterygii</taxon>
        <taxon>Teleostei</taxon>
        <taxon>Neoteleostei</taxon>
        <taxon>Acanthomorphata</taxon>
        <taxon>Carangaria</taxon>
        <taxon>Pleuronectiformes</taxon>
        <taxon>Pleuronectoidei</taxon>
        <taxon>Pleuronectidae</taxon>
        <taxon>Pleuronectes</taxon>
    </lineage>
</organism>
<feature type="region of interest" description="Disordered" evidence="1">
    <location>
        <begin position="108"/>
        <end position="140"/>
    </location>
</feature>
<evidence type="ECO:0000256" key="1">
    <source>
        <dbReference type="SAM" id="MobiDB-lite"/>
    </source>
</evidence>
<feature type="compositionally biased region" description="Basic and acidic residues" evidence="1">
    <location>
        <begin position="1"/>
        <end position="30"/>
    </location>
</feature>
<proteinExistence type="predicted"/>
<dbReference type="Proteomes" id="UP001153269">
    <property type="component" value="Unassembled WGS sequence"/>
</dbReference>
<keyword evidence="3" id="KW-1185">Reference proteome</keyword>
<reference evidence="2" key="1">
    <citation type="submission" date="2020-03" db="EMBL/GenBank/DDBJ databases">
        <authorList>
            <person name="Weist P."/>
        </authorList>
    </citation>
    <scope>NUCLEOTIDE SEQUENCE</scope>
</reference>